<reference evidence="1" key="1">
    <citation type="submission" date="2021-11" db="EMBL/GenBank/DDBJ databases">
        <authorList>
            <person name="Rodrigo-Torres L."/>
            <person name="Arahal R. D."/>
            <person name="Lucena T."/>
        </authorList>
    </citation>
    <scope>NUCLEOTIDE SEQUENCE</scope>
    <source>
        <strain evidence="1">CECT 7929</strain>
    </source>
</reference>
<keyword evidence="2" id="KW-1185">Reference proteome</keyword>
<dbReference type="Proteomes" id="UP000838672">
    <property type="component" value="Unassembled WGS sequence"/>
</dbReference>
<evidence type="ECO:0000313" key="2">
    <source>
        <dbReference type="Proteomes" id="UP000838672"/>
    </source>
</evidence>
<evidence type="ECO:0000313" key="1">
    <source>
        <dbReference type="EMBL" id="CAH0535141.1"/>
    </source>
</evidence>
<sequence>MQNHSLLSLKNQWLCDFISQSPYPTEQSLAGMHSYQATQSSLSVQQLSSENCSADDQLNFYCVSDNRTMIQFVKLYQLSWPEALRANIIEFLTQMDLSQPANDVQLYFVTKSGQGYGTAMVTENATQRLLSDIFCVDTKAKASFIAQLNHYLSHAHDKESWIAQ</sequence>
<protein>
    <submittedName>
        <fullName evidence="1">Uncharacterized protein</fullName>
    </submittedName>
</protein>
<dbReference type="EMBL" id="CAKLDI010000002">
    <property type="protein sequence ID" value="CAH0535141.1"/>
    <property type="molecule type" value="Genomic_DNA"/>
</dbReference>
<name>A0ABN8DY35_9VIBR</name>
<dbReference type="RefSeq" id="WP_237468001.1">
    <property type="nucleotide sequence ID" value="NZ_CAKLDI010000002.1"/>
</dbReference>
<proteinExistence type="predicted"/>
<gene>
    <name evidence="1" type="ORF">VST7929_02802</name>
</gene>
<organism evidence="1 2">
    <name type="scientific">Vibrio stylophorae</name>
    <dbReference type="NCBI Taxonomy" id="659351"/>
    <lineage>
        <taxon>Bacteria</taxon>
        <taxon>Pseudomonadati</taxon>
        <taxon>Pseudomonadota</taxon>
        <taxon>Gammaproteobacteria</taxon>
        <taxon>Vibrionales</taxon>
        <taxon>Vibrionaceae</taxon>
        <taxon>Vibrio</taxon>
    </lineage>
</organism>
<comment type="caution">
    <text evidence="1">The sequence shown here is derived from an EMBL/GenBank/DDBJ whole genome shotgun (WGS) entry which is preliminary data.</text>
</comment>
<accession>A0ABN8DY35</accession>